<dbReference type="RefSeq" id="WP_039250390.1">
    <property type="nucleotide sequence ID" value="NZ_JDRX01000022.1"/>
</dbReference>
<dbReference type="Gene3D" id="3.40.50.300">
    <property type="entry name" value="P-loop containing nucleotide triphosphate hydrolases"/>
    <property type="match status" value="3"/>
</dbReference>
<dbReference type="Pfam" id="PF13087">
    <property type="entry name" value="AAA_12"/>
    <property type="match status" value="1"/>
</dbReference>
<organism evidence="4 5">
    <name type="scientific">Clostridium novyi A str. 4570</name>
    <dbReference type="NCBI Taxonomy" id="1444290"/>
    <lineage>
        <taxon>Bacteria</taxon>
        <taxon>Bacillati</taxon>
        <taxon>Bacillota</taxon>
        <taxon>Clostridia</taxon>
        <taxon>Eubacteriales</taxon>
        <taxon>Clostridiaceae</taxon>
        <taxon>Clostridium</taxon>
    </lineage>
</organism>
<gene>
    <name evidence="4" type="ORF">Z969_08585</name>
</gene>
<dbReference type="GO" id="GO:0016787">
    <property type="term" value="F:hydrolase activity"/>
    <property type="evidence" value="ECO:0007669"/>
    <property type="project" value="InterPro"/>
</dbReference>
<dbReference type="InterPro" id="IPR006935">
    <property type="entry name" value="Helicase/UvrB_N"/>
</dbReference>
<dbReference type="Proteomes" id="UP000030016">
    <property type="component" value="Unassembled WGS sequence"/>
</dbReference>
<dbReference type="InterPro" id="IPR027417">
    <property type="entry name" value="P-loop_NTPase"/>
</dbReference>
<keyword evidence="4" id="KW-0067">ATP-binding</keyword>
<keyword evidence="4" id="KW-0547">Nucleotide-binding</keyword>
<dbReference type="InterPro" id="IPR041679">
    <property type="entry name" value="DNA2/NAM7-like_C"/>
</dbReference>
<dbReference type="Pfam" id="PF04851">
    <property type="entry name" value="ResIII"/>
    <property type="match status" value="1"/>
</dbReference>
<dbReference type="AlphaFoldDB" id="A0AA88ZL65"/>
<evidence type="ECO:0000313" key="4">
    <source>
        <dbReference type="EMBL" id="KGN01200.1"/>
    </source>
</evidence>
<feature type="domain" description="DNA2/NAM7 helicase-like C-terminal" evidence="3">
    <location>
        <begin position="1041"/>
        <end position="1210"/>
    </location>
</feature>
<feature type="domain" description="Helicase/UvrB N-terminal" evidence="2">
    <location>
        <begin position="289"/>
        <end position="353"/>
    </location>
</feature>
<dbReference type="PANTHER" id="PTHR10887">
    <property type="entry name" value="DNA2/NAM7 HELICASE FAMILY"/>
    <property type="match status" value="1"/>
</dbReference>
<sequence>MDTKERLKNIIYYLMNVNNMNSKIVKNILEYKDFLWEKNLIAQGCIVKIKNNGAKYIEIEKECKDLYNTFSKLYMKLQKSKGKLEIIWGYCFFTWKIKNKNIAHPLFFYKCDLEFDEENEKYILKPVDNKFCMEIEILKNLSFDHLEELLKIKNKIQDEFISIERLDDIEKGMEVFSETLKIKKPKLKKIEGGLVHYKEIEISEEMQFYHEPIIILRENNTSRWNKELNGLLKFIDSSQEIPSTLEALVDDNYLMKIDKNKDLWNDVGQDPIYLLPASKEQLQIGKKIADNFGVVVQGAPGTGKTHSIANLICNFLHHNKKVLVVSNKENILEKIFNTIPESIRHLCANCKEDTLENLSSIYSSINSIIDKTHLNFNEEKNTINKLENELNLCRKKQENVYRRLEISKNLDDRELKYLGKDYKIRGIKKWIEKNRAQYSWIEDDIRNIKEPPITDAKFSKLLYVMSNITKKEISEFNEIGGLLYNIPPYLDLLQRIKRKCELERNYSRYKLAVKDWCISYNYKYDYENIFKLLKSTQNFLISIENTWIKNILVCAKKGEIVRGVLQQKILECNYYIKKIGSLKKEITGYKVEIPEEMDKMYLLDKLEELYKQYNQKGKINKIFKLLHSECDEILEKCKVNSKEISNKNEVKIVMMFIEEGLIEEKLISLWNNSMSEYGAKKIKNIDIETLSNLEDYIDKIDIIINWNSKVVNKIKSSMKEIVFLNNIDWYNKETYSKLQNGVLSIKYISEYEGIKSYISNIEKLISKVKGFEEIGVAINRKDIVSLKQCYKRIDRLKSLTPNIREMEYISQTLEKTCPKLITKLIEEKDRMNMLTKYKNLSVAWLWKQLNYAIEEEYDKFKLENINRAIQVEKEKENNIIENLVVKKAWYNTLSSLKEYQKRSLYSFKEAVSKLGKASGKDASMYINLAKEEIKKFQEFIPVWVMTPESMIKNLEISEDMFDVVIFDNANDMNLFSMSALFRAKKAIVFGDENQANIEKSIQDNKKTKLFAKKYLYDIPNWQWINMKTSIYSTALRVFPVTVSLKENFRSPSEITNFSNNLCYSGKVLSTKSQGAFGELWSPIKTVNVNGKRERENQINLVEAEAIVDTVVKCCQNPLYRNMSMGVISLLGDEQGEVIQNLLEKKLGQDKIRERNILCGNPYTFQGEERDVIFLSMVISNNIKFATLTKDSDVRRFNIACSRAKKQMWLFHSVELEDMSKECIRYKLLDYCKNFKIINKKGNIKIA</sequence>
<keyword evidence="1" id="KW-0175">Coiled coil</keyword>
<dbReference type="GO" id="GO:0003677">
    <property type="term" value="F:DNA binding"/>
    <property type="evidence" value="ECO:0007669"/>
    <property type="project" value="InterPro"/>
</dbReference>
<dbReference type="InterPro" id="IPR047187">
    <property type="entry name" value="SF1_C_Upf1"/>
</dbReference>
<accession>A0AA88ZL65</accession>
<reference evidence="4 5" key="1">
    <citation type="submission" date="2014-01" db="EMBL/GenBank/DDBJ databases">
        <title>Plasmidome dynamics in the species complex Clostridium novyi sensu lato converts strains of independent lineages into distinctly different pathogens.</title>
        <authorList>
            <person name="Skarin H."/>
            <person name="Segerman B."/>
        </authorList>
    </citation>
    <scope>NUCLEOTIDE SEQUENCE [LARGE SCALE GENOMIC DNA]</scope>
    <source>
        <strain evidence="4 5">4570</strain>
    </source>
</reference>
<evidence type="ECO:0000259" key="2">
    <source>
        <dbReference type="Pfam" id="PF04851"/>
    </source>
</evidence>
<dbReference type="GO" id="GO:0005524">
    <property type="term" value="F:ATP binding"/>
    <property type="evidence" value="ECO:0007669"/>
    <property type="project" value="InterPro"/>
</dbReference>
<evidence type="ECO:0000256" key="1">
    <source>
        <dbReference type="SAM" id="Coils"/>
    </source>
</evidence>
<name>A0AA88ZL65_CLONO</name>
<keyword evidence="4" id="KW-0378">Hydrolase</keyword>
<comment type="caution">
    <text evidence="4">The sequence shown here is derived from an EMBL/GenBank/DDBJ whole genome shotgun (WGS) entry which is preliminary data.</text>
</comment>
<dbReference type="CDD" id="cd18808">
    <property type="entry name" value="SF1_C_Upf1"/>
    <property type="match status" value="1"/>
</dbReference>
<keyword evidence="4" id="KW-0347">Helicase</keyword>
<feature type="coiled-coil region" evidence="1">
    <location>
        <begin position="369"/>
        <end position="403"/>
    </location>
</feature>
<evidence type="ECO:0000259" key="3">
    <source>
        <dbReference type="Pfam" id="PF13087"/>
    </source>
</evidence>
<dbReference type="InterPro" id="IPR045055">
    <property type="entry name" value="DNA2/NAM7-like"/>
</dbReference>
<proteinExistence type="predicted"/>
<protein>
    <submittedName>
        <fullName evidence="4">DNA helicase</fullName>
    </submittedName>
</protein>
<dbReference type="EMBL" id="JDRX01000022">
    <property type="protein sequence ID" value="KGN01200.1"/>
    <property type="molecule type" value="Genomic_DNA"/>
</dbReference>
<dbReference type="SUPFAM" id="SSF52540">
    <property type="entry name" value="P-loop containing nucleoside triphosphate hydrolases"/>
    <property type="match status" value="1"/>
</dbReference>
<evidence type="ECO:0000313" key="5">
    <source>
        <dbReference type="Proteomes" id="UP000030016"/>
    </source>
</evidence>
<dbReference type="GO" id="GO:0004386">
    <property type="term" value="F:helicase activity"/>
    <property type="evidence" value="ECO:0007669"/>
    <property type="project" value="UniProtKB-KW"/>
</dbReference>